<reference evidence="1" key="1">
    <citation type="journal article" date="2022" name="Int. J. Mol. Sci.">
        <title>Draft Genome of Tanacetum Coccineum: Genomic Comparison of Closely Related Tanacetum-Family Plants.</title>
        <authorList>
            <person name="Yamashiro T."/>
            <person name="Shiraishi A."/>
            <person name="Nakayama K."/>
            <person name="Satake H."/>
        </authorList>
    </citation>
    <scope>NUCLEOTIDE SEQUENCE</scope>
</reference>
<protein>
    <submittedName>
        <fullName evidence="1">Exocyst complex component EXO70B1</fullName>
    </submittedName>
</protein>
<proteinExistence type="predicted"/>
<keyword evidence="2" id="KW-1185">Reference proteome</keyword>
<dbReference type="PANTHER" id="PTHR12542:SF142">
    <property type="entry name" value="EXOCYST SUBUNIT EXO70 FAMILY PROTEIN"/>
    <property type="match status" value="1"/>
</dbReference>
<dbReference type="Proteomes" id="UP001151760">
    <property type="component" value="Unassembled WGS sequence"/>
</dbReference>
<comment type="caution">
    <text evidence="1">The sequence shown here is derived from an EMBL/GenBank/DDBJ whole genome shotgun (WGS) entry which is preliminary data.</text>
</comment>
<dbReference type="Gene3D" id="1.20.1280.170">
    <property type="entry name" value="Exocyst complex component Exo70"/>
    <property type="match status" value="1"/>
</dbReference>
<gene>
    <name evidence="1" type="ORF">Tco_0752137</name>
</gene>
<sequence>MFSDLYVDQDGKTLADLNFLPFSEVVNANDDLCELDWDSITCVDEDGETLVDLTFPLFSKVVNADDDLCELDWDSITCVDEDGETLVDLNFLPFSEVVNADDDICELDWDSITCVDEDGETVLVRSTVLLDVERLYRSVRLVSQEFDENKREGDGDGEGSSFYRHERGASLGCDVCFDLMSLDAVDELKDIADRMIKSGYEKECCQVYCNMRREVLDECLVVLGVERLSIEEVQCVDWKVLDEKLKKWILAVKVVVRFLNFGEAVAISQRSPEKLFRILGKRCEKNYLSVRRYVADPDNAYPKRSITKLILKGAVIFDVVSYQFRCALNYSKLLLKLLNQEYVARIRGKLIQKLLLNQKCMGYLVRAYYSISPTKYYKDDSCWSADLKSNTTEDVISI</sequence>
<dbReference type="PANTHER" id="PTHR12542">
    <property type="entry name" value="EXOCYST COMPLEX PROTEIN EXO70"/>
    <property type="match status" value="1"/>
</dbReference>
<dbReference type="SUPFAM" id="SSF74788">
    <property type="entry name" value="Cullin repeat-like"/>
    <property type="match status" value="1"/>
</dbReference>
<evidence type="ECO:0000313" key="1">
    <source>
        <dbReference type="EMBL" id="GJS85596.1"/>
    </source>
</evidence>
<dbReference type="InterPro" id="IPR016159">
    <property type="entry name" value="Cullin_repeat-like_dom_sf"/>
</dbReference>
<name>A0ABQ4Z780_9ASTR</name>
<evidence type="ECO:0000313" key="2">
    <source>
        <dbReference type="Proteomes" id="UP001151760"/>
    </source>
</evidence>
<reference evidence="1" key="2">
    <citation type="submission" date="2022-01" db="EMBL/GenBank/DDBJ databases">
        <authorList>
            <person name="Yamashiro T."/>
            <person name="Shiraishi A."/>
            <person name="Satake H."/>
            <person name="Nakayama K."/>
        </authorList>
    </citation>
    <scope>NUCLEOTIDE SEQUENCE</scope>
</reference>
<dbReference type="InterPro" id="IPR004140">
    <property type="entry name" value="Exo70"/>
</dbReference>
<accession>A0ABQ4Z780</accession>
<dbReference type="EMBL" id="BQNB010011062">
    <property type="protein sequence ID" value="GJS85596.1"/>
    <property type="molecule type" value="Genomic_DNA"/>
</dbReference>
<organism evidence="1 2">
    <name type="scientific">Tanacetum coccineum</name>
    <dbReference type="NCBI Taxonomy" id="301880"/>
    <lineage>
        <taxon>Eukaryota</taxon>
        <taxon>Viridiplantae</taxon>
        <taxon>Streptophyta</taxon>
        <taxon>Embryophyta</taxon>
        <taxon>Tracheophyta</taxon>
        <taxon>Spermatophyta</taxon>
        <taxon>Magnoliopsida</taxon>
        <taxon>eudicotyledons</taxon>
        <taxon>Gunneridae</taxon>
        <taxon>Pentapetalae</taxon>
        <taxon>asterids</taxon>
        <taxon>campanulids</taxon>
        <taxon>Asterales</taxon>
        <taxon>Asteraceae</taxon>
        <taxon>Asteroideae</taxon>
        <taxon>Anthemideae</taxon>
        <taxon>Anthemidinae</taxon>
        <taxon>Tanacetum</taxon>
    </lineage>
</organism>